<protein>
    <submittedName>
        <fullName evidence="1">DUF924 domain-containing protein</fullName>
    </submittedName>
</protein>
<evidence type="ECO:0000313" key="2">
    <source>
        <dbReference type="Proteomes" id="UP001195963"/>
    </source>
</evidence>
<dbReference type="EMBL" id="JAHZST010000002">
    <property type="protein sequence ID" value="MBW8182499.1"/>
    <property type="molecule type" value="Genomic_DNA"/>
</dbReference>
<dbReference type="SUPFAM" id="SSF48452">
    <property type="entry name" value="TPR-like"/>
    <property type="match status" value="1"/>
</dbReference>
<dbReference type="RefSeq" id="WP_220108199.1">
    <property type="nucleotide sequence ID" value="NZ_JAHZST010000002.1"/>
</dbReference>
<proteinExistence type="predicted"/>
<dbReference type="Pfam" id="PF06041">
    <property type="entry name" value="DUF924"/>
    <property type="match status" value="1"/>
</dbReference>
<comment type="caution">
    <text evidence="1">The sequence shown here is derived from an EMBL/GenBank/DDBJ whole genome shotgun (WGS) entry which is preliminary data.</text>
</comment>
<dbReference type="InterPro" id="IPR010323">
    <property type="entry name" value="DUF924"/>
</dbReference>
<keyword evidence="2" id="KW-1185">Reference proteome</keyword>
<sequence>MSSKEQVSQQAEHITPDTIIDFWFKEIDPKCHWVKDLDFDQQLRTCFGPLLEQAKAGELYHWRATPQGRLAEIIVLDQFSRNIYRDTPQAFEADPMALVLAQEAVAFKVDQEINPTYVPFLFMPYMHSESAKIHEIAMVLFKREAAQVSLSFEERHKAIIDRFGRYPHRNEILGRSSTADELEFLSEPGSSF</sequence>
<dbReference type="Gene3D" id="1.25.40.10">
    <property type="entry name" value="Tetratricopeptide repeat domain"/>
    <property type="match status" value="1"/>
</dbReference>
<reference evidence="1 2" key="1">
    <citation type="submission" date="2021-07" db="EMBL/GenBank/DDBJ databases">
        <title>Shewanella sp. nov, isolated from SCS.</title>
        <authorList>
            <person name="Cao W.R."/>
        </authorList>
    </citation>
    <scope>NUCLEOTIDE SEQUENCE [LARGE SCALE GENOMIC DNA]</scope>
    <source>
        <strain evidence="1 2">NR704-98</strain>
    </source>
</reference>
<name>A0ABS7DYJ8_9GAMM</name>
<accession>A0ABS7DYJ8</accession>
<dbReference type="Gene3D" id="1.20.58.320">
    <property type="entry name" value="TPR-like"/>
    <property type="match status" value="1"/>
</dbReference>
<dbReference type="Proteomes" id="UP001195963">
    <property type="component" value="Unassembled WGS sequence"/>
</dbReference>
<gene>
    <name evidence="1" type="ORF">K0625_02365</name>
</gene>
<organism evidence="1 2">
    <name type="scientific">Shewanella nanhaiensis</name>
    <dbReference type="NCBI Taxonomy" id="2864872"/>
    <lineage>
        <taxon>Bacteria</taxon>
        <taxon>Pseudomonadati</taxon>
        <taxon>Pseudomonadota</taxon>
        <taxon>Gammaproteobacteria</taxon>
        <taxon>Alteromonadales</taxon>
        <taxon>Shewanellaceae</taxon>
        <taxon>Shewanella</taxon>
    </lineage>
</organism>
<dbReference type="InterPro" id="IPR011990">
    <property type="entry name" value="TPR-like_helical_dom_sf"/>
</dbReference>
<evidence type="ECO:0000313" key="1">
    <source>
        <dbReference type="EMBL" id="MBW8182499.1"/>
    </source>
</evidence>